<dbReference type="AlphaFoldDB" id="A0A3P3QQ74"/>
<dbReference type="GO" id="GO:0003700">
    <property type="term" value="F:DNA-binding transcription factor activity"/>
    <property type="evidence" value="ECO:0007669"/>
    <property type="project" value="InterPro"/>
</dbReference>
<sequence>MAGHTEQLDTFVTVVKTGSFTAAADQLGQATSVVSRRVKQLEQRLGVALLVRTTRSLRLTSEGEWYYQQACSILRQLTQADHFLMDRSHKPAGKLRVDSATPFILHQLVPLVSEFLALYPEIELTLDSSESFIHLIEKRVDVAIRFGELTDSSLKARKLGSGFRRLMASPAYLASFGTPATVADLAQHRCIGFSSAEHLNRWPVRDEHAEFYKITPYLCADSGETIRQLALHGNGIACLSGFMTQDDIRAGLLVPVLEHLREQVLMPVYAVYYSEGEADPRVRCFIDFLTQKLVL</sequence>
<comment type="caution">
    <text evidence="6">The sequence shown here is derived from an EMBL/GenBank/DDBJ whole genome shotgun (WGS) entry which is preliminary data.</text>
</comment>
<comment type="similarity">
    <text evidence="1">Belongs to the LysR transcriptional regulatory family.</text>
</comment>
<evidence type="ECO:0000256" key="3">
    <source>
        <dbReference type="ARBA" id="ARBA00023125"/>
    </source>
</evidence>
<keyword evidence="7" id="KW-1185">Reference proteome</keyword>
<dbReference type="FunFam" id="1.10.10.10:FF:000001">
    <property type="entry name" value="LysR family transcriptional regulator"/>
    <property type="match status" value="1"/>
</dbReference>
<dbReference type="SUPFAM" id="SSF53850">
    <property type="entry name" value="Periplasmic binding protein-like II"/>
    <property type="match status" value="1"/>
</dbReference>
<reference evidence="6 7" key="1">
    <citation type="submission" date="2018-11" db="EMBL/GenBank/DDBJ databases">
        <title>Draft genome analysis of Rheinheimera mesophila isolated from an industrial waste site.</title>
        <authorList>
            <person name="Yu Q."/>
            <person name="Qi Y."/>
            <person name="Zhang H."/>
            <person name="Lu Y."/>
            <person name="Pu J."/>
        </authorList>
    </citation>
    <scope>NUCLEOTIDE SEQUENCE [LARGE SCALE GENOMIC DNA]</scope>
    <source>
        <strain evidence="6 7">IITR13</strain>
    </source>
</reference>
<evidence type="ECO:0000256" key="1">
    <source>
        <dbReference type="ARBA" id="ARBA00009437"/>
    </source>
</evidence>
<dbReference type="PROSITE" id="PS50931">
    <property type="entry name" value="HTH_LYSR"/>
    <property type="match status" value="1"/>
</dbReference>
<feature type="domain" description="HTH lysR-type" evidence="5">
    <location>
        <begin position="7"/>
        <end position="60"/>
    </location>
</feature>
<dbReference type="InterPro" id="IPR036388">
    <property type="entry name" value="WH-like_DNA-bd_sf"/>
</dbReference>
<dbReference type="InterPro" id="IPR036390">
    <property type="entry name" value="WH_DNA-bd_sf"/>
</dbReference>
<evidence type="ECO:0000313" key="6">
    <source>
        <dbReference type="EMBL" id="RRJ23412.1"/>
    </source>
</evidence>
<evidence type="ECO:0000313" key="7">
    <source>
        <dbReference type="Proteomes" id="UP000276260"/>
    </source>
</evidence>
<organism evidence="6 7">
    <name type="scientific">Rheinheimera mesophila</name>
    <dbReference type="NCBI Taxonomy" id="1547515"/>
    <lineage>
        <taxon>Bacteria</taxon>
        <taxon>Pseudomonadati</taxon>
        <taxon>Pseudomonadota</taxon>
        <taxon>Gammaproteobacteria</taxon>
        <taxon>Chromatiales</taxon>
        <taxon>Chromatiaceae</taxon>
        <taxon>Rheinheimera</taxon>
    </lineage>
</organism>
<proteinExistence type="inferred from homology"/>
<protein>
    <submittedName>
        <fullName evidence="6">LysR family transcriptional regulator</fullName>
    </submittedName>
</protein>
<dbReference type="PANTHER" id="PTHR30537:SF20">
    <property type="entry name" value="TRANSCRIPTIONAL REGULATORY PROTEIN"/>
    <property type="match status" value="1"/>
</dbReference>
<accession>A0A3P3QQ74</accession>
<dbReference type="Pfam" id="PF00126">
    <property type="entry name" value="HTH_1"/>
    <property type="match status" value="1"/>
</dbReference>
<dbReference type="InterPro" id="IPR058163">
    <property type="entry name" value="LysR-type_TF_proteobact-type"/>
</dbReference>
<keyword evidence="2" id="KW-0805">Transcription regulation</keyword>
<dbReference type="Gene3D" id="1.10.10.10">
    <property type="entry name" value="Winged helix-like DNA-binding domain superfamily/Winged helix DNA-binding domain"/>
    <property type="match status" value="1"/>
</dbReference>
<evidence type="ECO:0000256" key="4">
    <source>
        <dbReference type="ARBA" id="ARBA00023163"/>
    </source>
</evidence>
<keyword evidence="4" id="KW-0804">Transcription</keyword>
<dbReference type="InterPro" id="IPR000847">
    <property type="entry name" value="LysR_HTH_N"/>
</dbReference>
<dbReference type="EMBL" id="RRCF01000001">
    <property type="protein sequence ID" value="RRJ23412.1"/>
    <property type="molecule type" value="Genomic_DNA"/>
</dbReference>
<evidence type="ECO:0000259" key="5">
    <source>
        <dbReference type="PROSITE" id="PS50931"/>
    </source>
</evidence>
<dbReference type="SUPFAM" id="SSF46785">
    <property type="entry name" value="Winged helix' DNA-binding domain"/>
    <property type="match status" value="1"/>
</dbReference>
<dbReference type="RefSeq" id="WP_046521272.1">
    <property type="nucleotide sequence ID" value="NZ_LAVS01000091.1"/>
</dbReference>
<name>A0A3P3QQ74_9GAMM</name>
<dbReference type="OrthoDB" id="5572602at2"/>
<dbReference type="GO" id="GO:0043565">
    <property type="term" value="F:sequence-specific DNA binding"/>
    <property type="evidence" value="ECO:0007669"/>
    <property type="project" value="TreeGrafter"/>
</dbReference>
<dbReference type="PANTHER" id="PTHR30537">
    <property type="entry name" value="HTH-TYPE TRANSCRIPTIONAL REGULATOR"/>
    <property type="match status" value="1"/>
</dbReference>
<dbReference type="GO" id="GO:0006351">
    <property type="term" value="P:DNA-templated transcription"/>
    <property type="evidence" value="ECO:0007669"/>
    <property type="project" value="TreeGrafter"/>
</dbReference>
<keyword evidence="3" id="KW-0238">DNA-binding</keyword>
<dbReference type="Gene3D" id="3.40.190.10">
    <property type="entry name" value="Periplasmic binding protein-like II"/>
    <property type="match status" value="2"/>
</dbReference>
<dbReference type="Proteomes" id="UP000276260">
    <property type="component" value="Unassembled WGS sequence"/>
</dbReference>
<gene>
    <name evidence="6" type="ORF">EIK76_04920</name>
</gene>
<evidence type="ECO:0000256" key="2">
    <source>
        <dbReference type="ARBA" id="ARBA00023015"/>
    </source>
</evidence>
<dbReference type="Pfam" id="PF03466">
    <property type="entry name" value="LysR_substrate"/>
    <property type="match status" value="1"/>
</dbReference>
<dbReference type="InterPro" id="IPR005119">
    <property type="entry name" value="LysR_subst-bd"/>
</dbReference>